<dbReference type="PROSITE" id="PS50112">
    <property type="entry name" value="PAS"/>
    <property type="match status" value="2"/>
</dbReference>
<evidence type="ECO:0000259" key="8">
    <source>
        <dbReference type="PROSITE" id="PS50112"/>
    </source>
</evidence>
<keyword evidence="11" id="KW-1185">Reference proteome</keyword>
<dbReference type="SMART" id="SM00091">
    <property type="entry name" value="PAS"/>
    <property type="match status" value="2"/>
</dbReference>
<name>A0ABU9SKP4_9BURK</name>
<dbReference type="PRINTS" id="PR00344">
    <property type="entry name" value="BCTRLSENSOR"/>
</dbReference>
<dbReference type="InterPro" id="IPR003661">
    <property type="entry name" value="HisK_dim/P_dom"/>
</dbReference>
<feature type="region of interest" description="Disordered" evidence="5">
    <location>
        <begin position="646"/>
        <end position="665"/>
    </location>
</feature>
<dbReference type="Gene3D" id="3.40.50.2300">
    <property type="match status" value="2"/>
</dbReference>
<dbReference type="SUPFAM" id="SSF52172">
    <property type="entry name" value="CheY-like"/>
    <property type="match status" value="2"/>
</dbReference>
<dbReference type="SUPFAM" id="SSF47384">
    <property type="entry name" value="Homodimeric domain of signal transducing histidine kinase"/>
    <property type="match status" value="1"/>
</dbReference>
<feature type="modified residue" description="4-aspartylphosphate" evidence="4">
    <location>
        <position position="579"/>
    </location>
</feature>
<organism evidence="10 11">
    <name type="scientific">Paraburkholderia guartelaensis</name>
    <dbReference type="NCBI Taxonomy" id="2546446"/>
    <lineage>
        <taxon>Bacteria</taxon>
        <taxon>Pseudomonadati</taxon>
        <taxon>Pseudomonadota</taxon>
        <taxon>Betaproteobacteria</taxon>
        <taxon>Burkholderiales</taxon>
        <taxon>Burkholderiaceae</taxon>
        <taxon>Paraburkholderia</taxon>
    </lineage>
</organism>
<dbReference type="InterPro" id="IPR000700">
    <property type="entry name" value="PAS-assoc_C"/>
</dbReference>
<dbReference type="Pfam" id="PF02518">
    <property type="entry name" value="HATPase_c"/>
    <property type="match status" value="1"/>
</dbReference>
<dbReference type="NCBIfam" id="TIGR00229">
    <property type="entry name" value="sensory_box"/>
    <property type="match status" value="2"/>
</dbReference>
<feature type="domain" description="Histidine kinase" evidence="6">
    <location>
        <begin position="286"/>
        <end position="509"/>
    </location>
</feature>
<comment type="caution">
    <text evidence="10">The sequence shown here is derived from an EMBL/GenBank/DDBJ whole genome shotgun (WGS) entry which is preliminary data.</text>
</comment>
<evidence type="ECO:0000256" key="2">
    <source>
        <dbReference type="ARBA" id="ARBA00012438"/>
    </source>
</evidence>
<dbReference type="Proteomes" id="UP001390669">
    <property type="component" value="Unassembled WGS sequence"/>
</dbReference>
<dbReference type="PANTHER" id="PTHR43065:SF49">
    <property type="entry name" value="HISTIDINE KINASE"/>
    <property type="match status" value="1"/>
</dbReference>
<feature type="domain" description="PAS" evidence="8">
    <location>
        <begin position="140"/>
        <end position="196"/>
    </location>
</feature>
<evidence type="ECO:0000256" key="3">
    <source>
        <dbReference type="ARBA" id="ARBA00022553"/>
    </source>
</evidence>
<dbReference type="CDD" id="cd18161">
    <property type="entry name" value="REC_hyHK_blue-like"/>
    <property type="match status" value="1"/>
</dbReference>
<dbReference type="Gene3D" id="3.30.565.10">
    <property type="entry name" value="Histidine kinase-like ATPase, C-terminal domain"/>
    <property type="match status" value="1"/>
</dbReference>
<dbReference type="Gene3D" id="3.30.450.20">
    <property type="entry name" value="PAS domain"/>
    <property type="match status" value="2"/>
</dbReference>
<dbReference type="PROSITE" id="PS50109">
    <property type="entry name" value="HIS_KIN"/>
    <property type="match status" value="1"/>
</dbReference>
<dbReference type="EC" id="2.7.13.3" evidence="2"/>
<feature type="domain" description="PAC" evidence="9">
    <location>
        <begin position="215"/>
        <end position="266"/>
    </location>
</feature>
<dbReference type="Pfam" id="PF00072">
    <property type="entry name" value="Response_reg"/>
    <property type="match status" value="2"/>
</dbReference>
<dbReference type="InterPro" id="IPR036097">
    <property type="entry name" value="HisK_dim/P_sf"/>
</dbReference>
<dbReference type="InterPro" id="IPR011006">
    <property type="entry name" value="CheY-like_superfamily"/>
</dbReference>
<evidence type="ECO:0000256" key="5">
    <source>
        <dbReference type="SAM" id="MobiDB-lite"/>
    </source>
</evidence>
<dbReference type="RefSeq" id="WP_406953847.1">
    <property type="nucleotide sequence ID" value="NZ_JAYMRW010000017.1"/>
</dbReference>
<dbReference type="CDD" id="cd00082">
    <property type="entry name" value="HisKA"/>
    <property type="match status" value="1"/>
</dbReference>
<gene>
    <name evidence="10" type="ORF">VSR33_31005</name>
</gene>
<evidence type="ECO:0000259" key="7">
    <source>
        <dbReference type="PROSITE" id="PS50110"/>
    </source>
</evidence>
<dbReference type="SMART" id="SM00388">
    <property type="entry name" value="HisKA"/>
    <property type="match status" value="1"/>
</dbReference>
<evidence type="ECO:0000313" key="11">
    <source>
        <dbReference type="Proteomes" id="UP001390669"/>
    </source>
</evidence>
<dbReference type="InterPro" id="IPR036890">
    <property type="entry name" value="HATPase_C_sf"/>
</dbReference>
<dbReference type="PANTHER" id="PTHR43065">
    <property type="entry name" value="SENSOR HISTIDINE KINASE"/>
    <property type="match status" value="1"/>
</dbReference>
<comment type="catalytic activity">
    <reaction evidence="1">
        <text>ATP + protein L-histidine = ADP + protein N-phospho-L-histidine.</text>
        <dbReference type="EC" id="2.7.13.3"/>
    </reaction>
</comment>
<feature type="domain" description="Response regulatory" evidence="7">
    <location>
        <begin position="529"/>
        <end position="645"/>
    </location>
</feature>
<evidence type="ECO:0000256" key="4">
    <source>
        <dbReference type="PROSITE-ProRule" id="PRU00169"/>
    </source>
</evidence>
<accession>A0ABU9SKP4</accession>
<dbReference type="SMART" id="SM00086">
    <property type="entry name" value="PAC"/>
    <property type="match status" value="2"/>
</dbReference>
<evidence type="ECO:0000259" key="6">
    <source>
        <dbReference type="PROSITE" id="PS50109"/>
    </source>
</evidence>
<dbReference type="InterPro" id="IPR001789">
    <property type="entry name" value="Sig_transdc_resp-reg_receiver"/>
</dbReference>
<feature type="domain" description="PAC" evidence="9">
    <location>
        <begin position="87"/>
        <end position="139"/>
    </location>
</feature>
<dbReference type="SMART" id="SM00387">
    <property type="entry name" value="HATPase_c"/>
    <property type="match status" value="1"/>
</dbReference>
<dbReference type="InterPro" id="IPR001610">
    <property type="entry name" value="PAC"/>
</dbReference>
<dbReference type="CDD" id="cd00156">
    <property type="entry name" value="REC"/>
    <property type="match status" value="1"/>
</dbReference>
<dbReference type="InterPro" id="IPR004358">
    <property type="entry name" value="Sig_transdc_His_kin-like_C"/>
</dbReference>
<dbReference type="PROSITE" id="PS50113">
    <property type="entry name" value="PAC"/>
    <property type="match status" value="2"/>
</dbReference>
<dbReference type="SMART" id="SM00448">
    <property type="entry name" value="REC"/>
    <property type="match status" value="2"/>
</dbReference>
<dbReference type="SUPFAM" id="SSF55874">
    <property type="entry name" value="ATPase domain of HSP90 chaperone/DNA topoisomerase II/histidine kinase"/>
    <property type="match status" value="1"/>
</dbReference>
<evidence type="ECO:0000313" key="10">
    <source>
        <dbReference type="EMBL" id="MEM5451907.1"/>
    </source>
</evidence>
<keyword evidence="3 4" id="KW-0597">Phosphoprotein</keyword>
<dbReference type="Gene3D" id="1.10.287.130">
    <property type="match status" value="1"/>
</dbReference>
<feature type="domain" description="PAS" evidence="8">
    <location>
        <begin position="28"/>
        <end position="85"/>
    </location>
</feature>
<evidence type="ECO:0000256" key="1">
    <source>
        <dbReference type="ARBA" id="ARBA00000085"/>
    </source>
</evidence>
<reference evidence="10 11" key="1">
    <citation type="submission" date="2024-01" db="EMBL/GenBank/DDBJ databases">
        <title>The diversity of rhizobia nodulating Mimosa spp. in eleven states of Brazil covering several biomes is determined by host plant, location, and edaphic factors.</title>
        <authorList>
            <person name="Rouws L."/>
            <person name="Barauna A."/>
            <person name="Beukes C."/>
            <person name="De Faria S.M."/>
            <person name="Gross E."/>
            <person name="Dos Reis Junior F.B."/>
            <person name="Simon M."/>
            <person name="Maluk M."/>
            <person name="Odee D.W."/>
            <person name="Kenicer G."/>
            <person name="Young J.P.W."/>
            <person name="Reis V.M."/>
            <person name="Zilli J."/>
            <person name="James E.K."/>
        </authorList>
    </citation>
    <scope>NUCLEOTIDE SEQUENCE [LARGE SCALE GENOMIC DNA]</scope>
    <source>
        <strain evidence="10 11">JPY164</strain>
    </source>
</reference>
<evidence type="ECO:0000259" key="9">
    <source>
        <dbReference type="PROSITE" id="PS50113"/>
    </source>
</evidence>
<dbReference type="SUPFAM" id="SSF55785">
    <property type="entry name" value="PYP-like sensor domain (PAS domain)"/>
    <property type="match status" value="2"/>
</dbReference>
<dbReference type="Pfam" id="PF13426">
    <property type="entry name" value="PAS_9"/>
    <property type="match status" value="2"/>
</dbReference>
<dbReference type="InterPro" id="IPR003594">
    <property type="entry name" value="HATPase_dom"/>
</dbReference>
<dbReference type="InterPro" id="IPR000014">
    <property type="entry name" value="PAS"/>
</dbReference>
<dbReference type="CDD" id="cd00130">
    <property type="entry name" value="PAS"/>
    <property type="match status" value="2"/>
</dbReference>
<dbReference type="EMBL" id="JAYMRW010000017">
    <property type="protein sequence ID" value="MEM5451907.1"/>
    <property type="molecule type" value="Genomic_DNA"/>
</dbReference>
<sequence>MNNAPVPSEDFSSAWLRLWAGSTEDYSIFAVSPDGTILTWNPGGERIQGYRPEEVIGRPFSLFYPEAQRTSGAPAAALRAALDAGRHVSEGWRVRKDGTTFWAHVVITALRDGNGELVGFGKVIQDMSDKKAVHEAVLASERSFRLLVQGVSDYAIFMLSPDGHITSWNSGARRIKGYTEKEIIGSHFSRFYTPEDVAAGVPFRGLETARREGRFEAEGWRVRRDGSHFWAHVVIDAIREDGELVGFAKITRDVTERRRAAEVLEQTQKALFQAQKMEALGKLTGGVAHDFNNVLQVLRGNLELLESRYGRDAWAAARLGNAVDAVERGAKLASQLLAFGRQQPLAPIVINPARRLHAMDELLRRALGETIEIESVVTGGLWNVMVDPHQFENVILNLAINARDAMPRGGKLTLELSNATLDDAYVSTLPDVAAGQYVMLAVTDTGTGMSPEVMERAFDPFFSTKPEGRGTGLGLSMAYGFVKQSGGHIRLYSEMGHGTTVRIYLPRSTETAVEITPGSAGEVRHGNETVLVVEDDPKVQSTVVELLAGLGYAVLKASNAEQALAVVASGVHIDLLFTDVVMPGALRSTEMARRAVRMAPALKVLYTSGYTHNAIVHGGRLDPGVELLSKPYSRHQLAAKVRQVLGSKDSKPPGNETDTLVADESRRNWNPGGMRVLVVEDDVASLDATCELLALIGVDPERASSAAAALDALTANRFDVLVTDVVMPHISGFELAQRAFAIRPGIGIIFASGNPVPGNRTFAFKWTALRKPYTLDQLRVALQTTVS</sequence>
<dbReference type="CDD" id="cd16919">
    <property type="entry name" value="HATPase_CckA-like"/>
    <property type="match status" value="1"/>
</dbReference>
<feature type="modified residue" description="4-aspartylphosphate" evidence="4">
    <location>
        <position position="724"/>
    </location>
</feature>
<dbReference type="InterPro" id="IPR005467">
    <property type="entry name" value="His_kinase_dom"/>
</dbReference>
<dbReference type="InterPro" id="IPR035965">
    <property type="entry name" value="PAS-like_dom_sf"/>
</dbReference>
<protein>
    <recommendedName>
        <fullName evidence="2">histidine kinase</fullName>
        <ecNumber evidence="2">2.7.13.3</ecNumber>
    </recommendedName>
</protein>
<feature type="domain" description="Response regulatory" evidence="7">
    <location>
        <begin position="675"/>
        <end position="786"/>
    </location>
</feature>
<dbReference type="PROSITE" id="PS50110">
    <property type="entry name" value="RESPONSE_REGULATORY"/>
    <property type="match status" value="2"/>
</dbReference>
<proteinExistence type="predicted"/>